<dbReference type="PANTHER" id="PTHR43622">
    <property type="entry name" value="3-DEHYDROQUINATE SYNTHASE"/>
    <property type="match status" value="1"/>
</dbReference>
<comment type="function">
    <text evidence="4">Catalyzes the conversion of 3-deoxy-D-arabino-heptulosonate 7-phosphate (DAHP) to dehydroquinate (DHQ).</text>
</comment>
<keyword evidence="12" id="KW-0479">Metal-binding</keyword>
<dbReference type="GO" id="GO:0009423">
    <property type="term" value="P:chorismate biosynthetic process"/>
    <property type="evidence" value="ECO:0007669"/>
    <property type="project" value="UniProtKB-UniRule"/>
</dbReference>
<comment type="pathway">
    <text evidence="6">Metabolic intermediate biosynthesis; chorismate biosynthesis; chorismate from D-erythrose 4-phosphate and phosphoenolpyruvate: step 2/7.</text>
</comment>
<evidence type="ECO:0000256" key="11">
    <source>
        <dbReference type="ARBA" id="ARBA00022605"/>
    </source>
</evidence>
<dbReference type="InterPro" id="IPR056179">
    <property type="entry name" value="DHQS_C"/>
</dbReference>
<gene>
    <name evidence="22" type="ORF">AQPE_2961</name>
</gene>
<feature type="domain" description="3-dehydroquinate synthase C-terminal" evidence="21">
    <location>
        <begin position="174"/>
        <end position="317"/>
    </location>
</feature>
<keyword evidence="11" id="KW-0028">Amino-acid biosynthesis</keyword>
<evidence type="ECO:0000256" key="1">
    <source>
        <dbReference type="ARBA" id="ARBA00001393"/>
    </source>
</evidence>
<evidence type="ECO:0000256" key="12">
    <source>
        <dbReference type="ARBA" id="ARBA00022723"/>
    </source>
</evidence>
<dbReference type="Pfam" id="PF24621">
    <property type="entry name" value="DHQS_C"/>
    <property type="match status" value="1"/>
</dbReference>
<keyword evidence="23" id="KW-1185">Reference proteome</keyword>
<dbReference type="EMBL" id="AP018694">
    <property type="protein sequence ID" value="BBE18793.1"/>
    <property type="molecule type" value="Genomic_DNA"/>
</dbReference>
<sequence>MTDSKVHSNIIFSQQIDVELRKIVQKYPAGKVFLLTDQTAAGFCLPLIQSVIDEFSIRMVAIPSGEENKNIQSVGLVWDFLSNYGADRKSLLINIGGGMLTDLGGFAASTFKRGLDFVNIPTTLLAQVDASLGGKTGFNFNGLKNEIGVFMEPNSVIINVNFLKTIDQANFLSGYAEMLKHGLIKSREHWDELLTFDMESIDYDALQEIIAHSVAVKEWHVLNDLTEQNIRKALNFGHTVGHAFESYAMKTGRPILHGHAVVYGMIAELYLSAKQCGLGIDELNSISSWMIARYGKFEIQESDFEALYQLMTHDKKNEGKRINFTLIPEIGKVEINVDCSKELIIEALNYYKSCGLRDSSSEL</sequence>
<evidence type="ECO:0000313" key="23">
    <source>
        <dbReference type="Proteomes" id="UP001193389"/>
    </source>
</evidence>
<evidence type="ECO:0000256" key="16">
    <source>
        <dbReference type="ARBA" id="ARBA00023141"/>
    </source>
</evidence>
<accession>A0A5K7SB39</accession>
<dbReference type="CDD" id="cd08195">
    <property type="entry name" value="DHQS"/>
    <property type="match status" value="1"/>
</dbReference>
<evidence type="ECO:0000256" key="17">
    <source>
        <dbReference type="ARBA" id="ARBA00023239"/>
    </source>
</evidence>
<dbReference type="GO" id="GO:0000166">
    <property type="term" value="F:nucleotide binding"/>
    <property type="evidence" value="ECO:0007669"/>
    <property type="project" value="UniProtKB-KW"/>
</dbReference>
<evidence type="ECO:0000256" key="2">
    <source>
        <dbReference type="ARBA" id="ARBA00001911"/>
    </source>
</evidence>
<evidence type="ECO:0000256" key="7">
    <source>
        <dbReference type="ARBA" id="ARBA00005412"/>
    </source>
</evidence>
<dbReference type="KEGG" id="anf:AQPE_2961"/>
<comment type="cofactor">
    <cofactor evidence="3">
        <name>Co(2+)</name>
        <dbReference type="ChEBI" id="CHEBI:48828"/>
    </cofactor>
</comment>
<dbReference type="Gene3D" id="3.40.50.1970">
    <property type="match status" value="1"/>
</dbReference>
<evidence type="ECO:0000256" key="4">
    <source>
        <dbReference type="ARBA" id="ARBA00003485"/>
    </source>
</evidence>
<dbReference type="NCBIfam" id="TIGR01357">
    <property type="entry name" value="aroB"/>
    <property type="match status" value="1"/>
</dbReference>
<dbReference type="GO" id="GO:0046872">
    <property type="term" value="F:metal ion binding"/>
    <property type="evidence" value="ECO:0007669"/>
    <property type="project" value="UniProtKB-KW"/>
</dbReference>
<protein>
    <recommendedName>
        <fullName evidence="9 19">3-dehydroquinate synthase</fullName>
        <ecNumber evidence="8 19">4.2.3.4</ecNumber>
    </recommendedName>
</protein>
<dbReference type="SUPFAM" id="SSF56796">
    <property type="entry name" value="Dehydroquinate synthase-like"/>
    <property type="match status" value="1"/>
</dbReference>
<keyword evidence="18" id="KW-0170">Cobalt</keyword>
<evidence type="ECO:0000256" key="15">
    <source>
        <dbReference type="ARBA" id="ARBA00023027"/>
    </source>
</evidence>
<dbReference type="EC" id="4.2.3.4" evidence="8 19"/>
<evidence type="ECO:0000256" key="18">
    <source>
        <dbReference type="ARBA" id="ARBA00023285"/>
    </source>
</evidence>
<dbReference type="GO" id="GO:0005737">
    <property type="term" value="C:cytoplasm"/>
    <property type="evidence" value="ECO:0007669"/>
    <property type="project" value="UniProtKB-SubCell"/>
</dbReference>
<reference evidence="22" key="1">
    <citation type="journal article" date="2020" name="Int. J. Syst. Evol. Microbiol.">
        <title>Aquipluma nitroreducens gen. nov. sp. nov., a novel facultatively anaerobic bacterium isolated from a freshwater lake.</title>
        <authorList>
            <person name="Watanabe M."/>
            <person name="Kojima H."/>
            <person name="Fukui M."/>
        </authorList>
    </citation>
    <scope>NUCLEOTIDE SEQUENCE</scope>
    <source>
        <strain evidence="22">MeG22</strain>
    </source>
</reference>
<keyword evidence="16" id="KW-0057">Aromatic amino acid biosynthesis</keyword>
<keyword evidence="13" id="KW-0547">Nucleotide-binding</keyword>
<dbReference type="PIRSF" id="PIRSF001455">
    <property type="entry name" value="DHQ_synth"/>
    <property type="match status" value="1"/>
</dbReference>
<dbReference type="GO" id="GO:0009073">
    <property type="term" value="P:aromatic amino acid family biosynthetic process"/>
    <property type="evidence" value="ECO:0007669"/>
    <property type="project" value="UniProtKB-KW"/>
</dbReference>
<dbReference type="RefSeq" id="WP_318347098.1">
    <property type="nucleotide sequence ID" value="NZ_AP018694.1"/>
</dbReference>
<organism evidence="22 23">
    <name type="scientific">Aquipluma nitroreducens</name>
    <dbReference type="NCBI Taxonomy" id="2010828"/>
    <lineage>
        <taxon>Bacteria</taxon>
        <taxon>Pseudomonadati</taxon>
        <taxon>Bacteroidota</taxon>
        <taxon>Bacteroidia</taxon>
        <taxon>Marinilabiliales</taxon>
        <taxon>Prolixibacteraceae</taxon>
        <taxon>Aquipluma</taxon>
    </lineage>
</organism>
<dbReference type="InterPro" id="IPR030960">
    <property type="entry name" value="DHQS/DOIS_N"/>
</dbReference>
<dbReference type="PANTHER" id="PTHR43622:SF7">
    <property type="entry name" value="3-DEHYDROQUINATE SYNTHASE, CHLOROPLASTIC"/>
    <property type="match status" value="1"/>
</dbReference>
<dbReference type="Proteomes" id="UP001193389">
    <property type="component" value="Chromosome"/>
</dbReference>
<evidence type="ECO:0000256" key="5">
    <source>
        <dbReference type="ARBA" id="ARBA00004496"/>
    </source>
</evidence>
<evidence type="ECO:0000256" key="10">
    <source>
        <dbReference type="ARBA" id="ARBA00022490"/>
    </source>
</evidence>
<name>A0A5K7SB39_9BACT</name>
<keyword evidence="15" id="KW-0520">NAD</keyword>
<evidence type="ECO:0000256" key="6">
    <source>
        <dbReference type="ARBA" id="ARBA00004661"/>
    </source>
</evidence>
<comment type="subcellular location">
    <subcellularLocation>
        <location evidence="5">Cytoplasm</location>
    </subcellularLocation>
</comment>
<dbReference type="Gene3D" id="1.20.1090.10">
    <property type="entry name" value="Dehydroquinate synthase-like - alpha domain"/>
    <property type="match status" value="1"/>
</dbReference>
<keyword evidence="14" id="KW-0862">Zinc</keyword>
<dbReference type="AlphaFoldDB" id="A0A5K7SB39"/>
<evidence type="ECO:0000256" key="13">
    <source>
        <dbReference type="ARBA" id="ARBA00022741"/>
    </source>
</evidence>
<comment type="cofactor">
    <cofactor evidence="2">
        <name>NAD(+)</name>
        <dbReference type="ChEBI" id="CHEBI:57540"/>
    </cofactor>
</comment>
<dbReference type="GO" id="GO:0008652">
    <property type="term" value="P:amino acid biosynthetic process"/>
    <property type="evidence" value="ECO:0007669"/>
    <property type="project" value="UniProtKB-KW"/>
</dbReference>
<comment type="similarity">
    <text evidence="7">Belongs to the sugar phosphate cyclases superfamily. Dehydroquinate synthase family.</text>
</comment>
<evidence type="ECO:0000256" key="19">
    <source>
        <dbReference type="NCBIfam" id="TIGR01357"/>
    </source>
</evidence>
<evidence type="ECO:0000313" key="22">
    <source>
        <dbReference type="EMBL" id="BBE18793.1"/>
    </source>
</evidence>
<dbReference type="InterPro" id="IPR050071">
    <property type="entry name" value="Dehydroquinate_synthase"/>
</dbReference>
<evidence type="ECO:0000259" key="20">
    <source>
        <dbReference type="Pfam" id="PF01761"/>
    </source>
</evidence>
<dbReference type="InterPro" id="IPR030963">
    <property type="entry name" value="DHQ_synth_fam"/>
</dbReference>
<evidence type="ECO:0000256" key="3">
    <source>
        <dbReference type="ARBA" id="ARBA00001941"/>
    </source>
</evidence>
<keyword evidence="10" id="KW-0963">Cytoplasm</keyword>
<feature type="domain" description="3-dehydroquinate synthase N-terminal" evidence="20">
    <location>
        <begin position="60"/>
        <end position="171"/>
    </location>
</feature>
<evidence type="ECO:0000256" key="9">
    <source>
        <dbReference type="ARBA" id="ARBA00017684"/>
    </source>
</evidence>
<evidence type="ECO:0000259" key="21">
    <source>
        <dbReference type="Pfam" id="PF24621"/>
    </source>
</evidence>
<evidence type="ECO:0000256" key="14">
    <source>
        <dbReference type="ARBA" id="ARBA00022833"/>
    </source>
</evidence>
<evidence type="ECO:0000256" key="8">
    <source>
        <dbReference type="ARBA" id="ARBA00013031"/>
    </source>
</evidence>
<keyword evidence="17" id="KW-0456">Lyase</keyword>
<proteinExistence type="inferred from homology"/>
<dbReference type="Pfam" id="PF01761">
    <property type="entry name" value="DHQ_synthase"/>
    <property type="match status" value="1"/>
</dbReference>
<comment type="catalytic activity">
    <reaction evidence="1">
        <text>7-phospho-2-dehydro-3-deoxy-D-arabino-heptonate = 3-dehydroquinate + phosphate</text>
        <dbReference type="Rhea" id="RHEA:21968"/>
        <dbReference type="ChEBI" id="CHEBI:32364"/>
        <dbReference type="ChEBI" id="CHEBI:43474"/>
        <dbReference type="ChEBI" id="CHEBI:58394"/>
        <dbReference type="EC" id="4.2.3.4"/>
    </reaction>
</comment>
<dbReference type="GO" id="GO:0003856">
    <property type="term" value="F:3-dehydroquinate synthase activity"/>
    <property type="evidence" value="ECO:0007669"/>
    <property type="project" value="UniProtKB-UniRule"/>
</dbReference>
<dbReference type="InterPro" id="IPR016037">
    <property type="entry name" value="DHQ_synth_AroB"/>
</dbReference>